<gene>
    <name evidence="1" type="ORF">PAUR_a4113</name>
</gene>
<comment type="caution">
    <text evidence="1">The sequence shown here is derived from an EMBL/GenBank/DDBJ whole genome shotgun (WGS) entry which is preliminary data.</text>
</comment>
<reference evidence="1 2" key="1">
    <citation type="submission" date="2015-03" db="EMBL/GenBank/DDBJ databases">
        <title>Genome sequence of Pseudoalteromonas aurantia.</title>
        <authorList>
            <person name="Xie B.-B."/>
            <person name="Rong J.-C."/>
            <person name="Qin Q.-L."/>
            <person name="Zhang Y.-Z."/>
        </authorList>
    </citation>
    <scope>NUCLEOTIDE SEQUENCE [LARGE SCALE GENOMIC DNA]</scope>
    <source>
        <strain evidence="1 2">208</strain>
    </source>
</reference>
<accession>A0ABR9EF32</accession>
<keyword evidence="2" id="KW-1185">Reference proteome</keyword>
<dbReference type="EMBL" id="AQGV01000013">
    <property type="protein sequence ID" value="MBE0369582.1"/>
    <property type="molecule type" value="Genomic_DNA"/>
</dbReference>
<protein>
    <recommendedName>
        <fullName evidence="3">Orphan protein</fullName>
    </recommendedName>
</protein>
<proteinExistence type="predicted"/>
<sequence length="116" mass="13275">MLGCSSAPKESYSIEKQVLHTKKSKQGDELFAFIVTVAATPMMKVNSQKPMTRRELKRFAEHERVEDSPALKLALEEEAVTLLEAELETQQYCQKGYEVHQVFWRNRSVQLRGACS</sequence>
<evidence type="ECO:0000313" key="1">
    <source>
        <dbReference type="EMBL" id="MBE0369582.1"/>
    </source>
</evidence>
<name>A0ABR9EF32_9GAMM</name>
<evidence type="ECO:0008006" key="3">
    <source>
        <dbReference type="Google" id="ProtNLM"/>
    </source>
</evidence>
<evidence type="ECO:0000313" key="2">
    <source>
        <dbReference type="Proteomes" id="UP000615755"/>
    </source>
</evidence>
<organism evidence="1 2">
    <name type="scientific">Pseudoalteromonas aurantia 208</name>
    <dbReference type="NCBI Taxonomy" id="1314867"/>
    <lineage>
        <taxon>Bacteria</taxon>
        <taxon>Pseudomonadati</taxon>
        <taxon>Pseudomonadota</taxon>
        <taxon>Gammaproteobacteria</taxon>
        <taxon>Alteromonadales</taxon>
        <taxon>Pseudoalteromonadaceae</taxon>
        <taxon>Pseudoalteromonas</taxon>
    </lineage>
</organism>
<dbReference type="Proteomes" id="UP000615755">
    <property type="component" value="Unassembled WGS sequence"/>
</dbReference>